<dbReference type="InterPro" id="IPR036291">
    <property type="entry name" value="NAD(P)-bd_dom_sf"/>
</dbReference>
<evidence type="ECO:0000259" key="2">
    <source>
        <dbReference type="Pfam" id="PF13460"/>
    </source>
</evidence>
<dbReference type="SUPFAM" id="SSF51735">
    <property type="entry name" value="NAD(P)-binding Rossmann-fold domains"/>
    <property type="match status" value="1"/>
</dbReference>
<dbReference type="InterPro" id="IPR051606">
    <property type="entry name" value="Polyketide_Oxido-like"/>
</dbReference>
<feature type="region of interest" description="Disordered" evidence="1">
    <location>
        <begin position="1"/>
        <end position="30"/>
    </location>
</feature>
<dbReference type="Gene3D" id="3.40.50.720">
    <property type="entry name" value="NAD(P)-binding Rossmann-like Domain"/>
    <property type="match status" value="1"/>
</dbReference>
<protein>
    <submittedName>
        <fullName evidence="3">NAD(P)H-binding protein</fullName>
    </submittedName>
</protein>
<evidence type="ECO:0000313" key="3">
    <source>
        <dbReference type="EMBL" id="MBW5480973.1"/>
    </source>
</evidence>
<feature type="domain" description="NAD(P)-binding" evidence="2">
    <location>
        <begin position="36"/>
        <end position="213"/>
    </location>
</feature>
<dbReference type="PANTHER" id="PTHR43355">
    <property type="entry name" value="FLAVIN REDUCTASE (NADPH)"/>
    <property type="match status" value="1"/>
</dbReference>
<name>A0ABS6YZS0_9ACTN</name>
<evidence type="ECO:0000313" key="4">
    <source>
        <dbReference type="Proteomes" id="UP000812013"/>
    </source>
</evidence>
<dbReference type="PANTHER" id="PTHR43355:SF2">
    <property type="entry name" value="FLAVIN REDUCTASE (NADPH)"/>
    <property type="match status" value="1"/>
</dbReference>
<dbReference type="Proteomes" id="UP000812013">
    <property type="component" value="Unassembled WGS sequence"/>
</dbReference>
<dbReference type="Pfam" id="PF13460">
    <property type="entry name" value="NAD_binding_10"/>
    <property type="match status" value="1"/>
</dbReference>
<accession>A0ABS6YZS0</accession>
<organism evidence="3 4">
    <name type="scientific">Streptomyces bambusae</name>
    <dbReference type="NCBI Taxonomy" id="1550616"/>
    <lineage>
        <taxon>Bacteria</taxon>
        <taxon>Bacillati</taxon>
        <taxon>Actinomycetota</taxon>
        <taxon>Actinomycetes</taxon>
        <taxon>Kitasatosporales</taxon>
        <taxon>Streptomycetaceae</taxon>
        <taxon>Streptomyces</taxon>
    </lineage>
</organism>
<reference evidence="3 4" key="1">
    <citation type="submission" date="2019-12" db="EMBL/GenBank/DDBJ databases">
        <title>Genome sequence of Streptomyces bambusae.</title>
        <authorList>
            <person name="Bansal K."/>
            <person name="Choksket S."/>
            <person name="Korpole S."/>
            <person name="Patil P.B."/>
        </authorList>
    </citation>
    <scope>NUCLEOTIDE SEQUENCE [LARGE SCALE GENOMIC DNA]</scope>
    <source>
        <strain evidence="3 4">SK60</strain>
    </source>
</reference>
<proteinExistence type="predicted"/>
<sequence>MTTTNENDNNDNDGNNDGNNSASKSGGRPDGVVVFGARGRIGRAVAAEARSRGLRVTEAGRAEGDVTSAVDVARLAAGHRAAVVSVYDGRAVPGEFFPAVARALAEGLSRAGVDRLVVVGLASVLATDSGALLMDTPGYPQEWREFSAGHGAGTEALAAAAPAGLDWAVVSPSGDFDHDAAGTGGYRFAAADAGHRIAPADFARAVLDEVQQPTVHAAHAGVVQP</sequence>
<dbReference type="EMBL" id="WTFF01000011">
    <property type="protein sequence ID" value="MBW5480973.1"/>
    <property type="molecule type" value="Genomic_DNA"/>
</dbReference>
<dbReference type="InterPro" id="IPR016040">
    <property type="entry name" value="NAD(P)-bd_dom"/>
</dbReference>
<evidence type="ECO:0000256" key="1">
    <source>
        <dbReference type="SAM" id="MobiDB-lite"/>
    </source>
</evidence>
<gene>
    <name evidence="3" type="ORF">GPJ59_03470</name>
</gene>
<comment type="caution">
    <text evidence="3">The sequence shown here is derived from an EMBL/GenBank/DDBJ whole genome shotgun (WGS) entry which is preliminary data.</text>
</comment>
<keyword evidence="4" id="KW-1185">Reference proteome</keyword>
<dbReference type="RefSeq" id="WP_219664855.1">
    <property type="nucleotide sequence ID" value="NZ_WTFF01000011.1"/>
</dbReference>